<evidence type="ECO:0000256" key="1">
    <source>
        <dbReference type="ARBA" id="ARBA00004496"/>
    </source>
</evidence>
<dbReference type="PANTHER" id="PTHR46342:SF1">
    <property type="entry name" value="ALPHA-CATULIN"/>
    <property type="match status" value="1"/>
</dbReference>
<dbReference type="Proteomes" id="UP000002281">
    <property type="component" value="Chromosome 25"/>
</dbReference>
<name>A0A9L0T0P5_HORSE</name>
<dbReference type="GO" id="GO:0007266">
    <property type="term" value="P:Rho protein signal transduction"/>
    <property type="evidence" value="ECO:0007669"/>
    <property type="project" value="InterPro"/>
</dbReference>
<comment type="subcellular location">
    <subcellularLocation>
        <location evidence="1">Cytoplasm</location>
    </subcellularLocation>
</comment>
<evidence type="ECO:0000256" key="3">
    <source>
        <dbReference type="ARBA" id="ARBA00022490"/>
    </source>
</evidence>
<reference evidence="5" key="3">
    <citation type="submission" date="2025-09" db="UniProtKB">
        <authorList>
            <consortium name="Ensembl"/>
        </authorList>
    </citation>
    <scope>IDENTIFICATION</scope>
    <source>
        <strain evidence="5">Thoroughbred</strain>
    </source>
</reference>
<dbReference type="InterPro" id="IPR036723">
    <property type="entry name" value="Alpha-catenin/vinculin-like_sf"/>
</dbReference>
<dbReference type="FunFam" id="1.20.120.230:FF:000016">
    <property type="entry name" value="Catenin alpha like 1"/>
    <property type="match status" value="1"/>
</dbReference>
<keyword evidence="3" id="KW-0963">Cytoplasm</keyword>
<dbReference type="GO" id="GO:0051015">
    <property type="term" value="F:actin filament binding"/>
    <property type="evidence" value="ECO:0007669"/>
    <property type="project" value="InterPro"/>
</dbReference>
<dbReference type="GO" id="GO:0045296">
    <property type="term" value="F:cadherin binding"/>
    <property type="evidence" value="ECO:0007669"/>
    <property type="project" value="InterPro"/>
</dbReference>
<comment type="similarity">
    <text evidence="2">Belongs to the vinculin/alpha-catenin family.</text>
</comment>
<protein>
    <recommendedName>
        <fullName evidence="4">Alpha-catulin</fullName>
    </recommendedName>
</protein>
<sequence length="681" mass="75934">MAASPGPAGVGGAGAVQGSGPSGFAFDSGLEIKTRSVEQTLLPLVSQITTLINHKDNTKKSDKTLQAIQRVGQAVNLAVGRFVKVGEAIANENWDLKEEINIACIEAKQAGETIAALTDVSSLNHPESDGQITIFTDKTGVIKAARLLLSSVTKVLLLADRVVIKQIITSRNKVLATMERLEKVNSFQEFVQIFSQFGNEMVEFAHLTGDRQNDLKDEKKKAKMAAARAVLEKCTMMLLTASKTCLRHPHCESAHKNKGGVFDRMKVALDKVIEIVTDSKPNGETDNSSISIFAGIKEFKMNIETLRENLYFQSKENLSAMLEVILERTEDFTDSAYTSHEHRERILELSTQARRELQQLISVWIQAQSKKTKSIAEELELSILKISHSLNELKKETCRLLRHVCGTEPLEITCIHAEETFQVTGQQIISAAETLTLHPSSKIAKENLDVFCEAWESQISDMSTLLREINDVFEGRRGEKYGYLSLPKPMKNNANLKSLKPDKADSEEQAKIAKLGLKLGLLTSDANCEIEKWGDQESEIIRCGRNMARVAYSLYLFTRGEGPLKTSQDLIHQLEVFADEGLQLASSVQAFSKQLKDDDKLMLLLEINKLIPLCHQLQTITKTPLQNQVFLKVDKCITKTRSMMAILVQLLSLCYKLLKKLQMENNRWVSVTNKDSVDGKT</sequence>
<proteinExistence type="inferred from homology"/>
<dbReference type="PRINTS" id="PR00805">
    <property type="entry name" value="ALPHACATENIN"/>
</dbReference>
<dbReference type="Ensembl" id="ENSECAT00000117495.1">
    <property type="protein sequence ID" value="ENSECAP00000079816.1"/>
    <property type="gene ID" value="ENSECAG00000018131.4"/>
</dbReference>
<evidence type="ECO:0000256" key="4">
    <source>
        <dbReference type="ARBA" id="ARBA00074310"/>
    </source>
</evidence>
<accession>A0A9L0T0P5</accession>
<dbReference type="AlphaFoldDB" id="A0A9L0T0P5"/>
<evidence type="ECO:0000256" key="2">
    <source>
        <dbReference type="ARBA" id="ARBA00008376"/>
    </source>
</evidence>
<gene>
    <name evidence="5" type="primary">CTNNAL1</name>
</gene>
<dbReference type="InterPro" id="IPR001033">
    <property type="entry name" value="Alpha_catenin"/>
</dbReference>
<dbReference type="PANTHER" id="PTHR46342">
    <property type="entry name" value="ALPHA-CATULIN"/>
    <property type="match status" value="1"/>
</dbReference>
<dbReference type="SUPFAM" id="SSF47220">
    <property type="entry name" value="alpha-catenin/vinculin-like"/>
    <property type="match status" value="3"/>
</dbReference>
<dbReference type="InterPro" id="IPR006077">
    <property type="entry name" value="Vinculin/catenin"/>
</dbReference>
<evidence type="ECO:0000313" key="6">
    <source>
        <dbReference type="Proteomes" id="UP000002281"/>
    </source>
</evidence>
<dbReference type="InterPro" id="IPR030045">
    <property type="entry name" value="CTNNAL1"/>
</dbReference>
<dbReference type="GO" id="GO:0005737">
    <property type="term" value="C:cytoplasm"/>
    <property type="evidence" value="ECO:0007669"/>
    <property type="project" value="UniProtKB-SubCell"/>
</dbReference>
<reference evidence="5" key="2">
    <citation type="submission" date="2025-08" db="UniProtKB">
        <authorList>
            <consortium name="Ensembl"/>
        </authorList>
    </citation>
    <scope>IDENTIFICATION</scope>
    <source>
        <strain evidence="5">Thoroughbred</strain>
    </source>
</reference>
<dbReference type="FunFam" id="1.20.120.230:FF:000017">
    <property type="entry name" value="Catenin alpha like 1"/>
    <property type="match status" value="1"/>
</dbReference>
<dbReference type="Pfam" id="PF01044">
    <property type="entry name" value="Vinculin"/>
    <property type="match status" value="2"/>
</dbReference>
<keyword evidence="6" id="KW-1185">Reference proteome</keyword>
<reference evidence="5 6" key="1">
    <citation type="journal article" date="2009" name="Science">
        <title>Genome sequence, comparative analysis, and population genetics of the domestic horse.</title>
        <authorList>
            <consortium name="Broad Institute Genome Sequencing Platform"/>
            <consortium name="Broad Institute Whole Genome Assembly Team"/>
            <person name="Wade C.M."/>
            <person name="Giulotto E."/>
            <person name="Sigurdsson S."/>
            <person name="Zoli M."/>
            <person name="Gnerre S."/>
            <person name="Imsland F."/>
            <person name="Lear T.L."/>
            <person name="Adelson D.L."/>
            <person name="Bailey E."/>
            <person name="Bellone R.R."/>
            <person name="Bloecker H."/>
            <person name="Distl O."/>
            <person name="Edgar R.C."/>
            <person name="Garber M."/>
            <person name="Leeb T."/>
            <person name="Mauceli E."/>
            <person name="MacLeod J.N."/>
            <person name="Penedo M.C.T."/>
            <person name="Raison J.M."/>
            <person name="Sharpe T."/>
            <person name="Vogel J."/>
            <person name="Andersson L."/>
            <person name="Antczak D.F."/>
            <person name="Biagi T."/>
            <person name="Binns M.M."/>
            <person name="Chowdhary B.P."/>
            <person name="Coleman S.J."/>
            <person name="Della Valle G."/>
            <person name="Fryc S."/>
            <person name="Guerin G."/>
            <person name="Hasegawa T."/>
            <person name="Hill E.W."/>
            <person name="Jurka J."/>
            <person name="Kiialainen A."/>
            <person name="Lindgren G."/>
            <person name="Liu J."/>
            <person name="Magnani E."/>
            <person name="Mickelson J.R."/>
            <person name="Murray J."/>
            <person name="Nergadze S.G."/>
            <person name="Onofrio R."/>
            <person name="Pedroni S."/>
            <person name="Piras M.F."/>
            <person name="Raudsepp T."/>
            <person name="Rocchi M."/>
            <person name="Roeed K.H."/>
            <person name="Ryder O.A."/>
            <person name="Searle S."/>
            <person name="Skow L."/>
            <person name="Swinburne J.E."/>
            <person name="Syvaenen A.C."/>
            <person name="Tozaki T."/>
            <person name="Valberg S.J."/>
            <person name="Vaudin M."/>
            <person name="White J.R."/>
            <person name="Zody M.C."/>
            <person name="Lander E.S."/>
            <person name="Lindblad-Toh K."/>
        </authorList>
    </citation>
    <scope>NUCLEOTIDE SEQUENCE [LARGE SCALE GENOMIC DNA]</scope>
    <source>
        <strain evidence="5 6">Thoroughbred</strain>
    </source>
</reference>
<dbReference type="GO" id="GO:0007155">
    <property type="term" value="P:cell adhesion"/>
    <property type="evidence" value="ECO:0007669"/>
    <property type="project" value="InterPro"/>
</dbReference>
<evidence type="ECO:0000313" key="5">
    <source>
        <dbReference type="Ensembl" id="ENSECAP00000079816.1"/>
    </source>
</evidence>
<dbReference type="Gene3D" id="1.20.120.230">
    <property type="entry name" value="Alpha-catenin/vinculin-like"/>
    <property type="match status" value="4"/>
</dbReference>
<dbReference type="GeneTree" id="ENSGT01030000234543"/>
<organism evidence="5 6">
    <name type="scientific">Equus caballus</name>
    <name type="common">Horse</name>
    <dbReference type="NCBI Taxonomy" id="9796"/>
    <lineage>
        <taxon>Eukaryota</taxon>
        <taxon>Metazoa</taxon>
        <taxon>Chordata</taxon>
        <taxon>Craniata</taxon>
        <taxon>Vertebrata</taxon>
        <taxon>Euteleostomi</taxon>
        <taxon>Mammalia</taxon>
        <taxon>Eutheria</taxon>
        <taxon>Laurasiatheria</taxon>
        <taxon>Perissodactyla</taxon>
        <taxon>Equidae</taxon>
        <taxon>Equus</taxon>
    </lineage>
</organism>